<proteinExistence type="inferred from homology"/>
<sequence length="362" mass="37174">MRADAAAGGTSPGGIRCMLMRGGTSKGAFFLAADVPADPVERNELMLRLLGSPDPRQIDGLGGGHVLTSKAAIVSVSEDPGADLDYLFLQVGVERPTVGDAQTCGNLLAAVGPFAVERGILPAGGEATTARIRLRNTGGIATASFATPAGMPDYDGGTEIDGVPGSAGPIELRLGGGEASVLPTGLVTQTVAGHRVTLVDNGMPVVLMDAASLGASGDEDPGRLEADARLCAVVEEVRRAAGPLFGLGDVTEQTVPKVVLLSPPRQGGTISTRAFIPFRVHESIGVLMAASVAAGIRIPGAVGHDLALLPAGPEHDIEHPAGVLRTRVDVTRGEDGAWRASSRSTRTARKIFDGIVFPRPRR</sequence>
<dbReference type="Proteomes" id="UP000033740">
    <property type="component" value="Unassembled WGS sequence"/>
</dbReference>
<dbReference type="EC" id="5.3.2.8" evidence="3"/>
<dbReference type="SUPFAM" id="SSF54506">
    <property type="entry name" value="Diaminopimelate epimerase-like"/>
    <property type="match status" value="2"/>
</dbReference>
<dbReference type="PATRIC" id="fig|582680.6.peg.2602"/>
<comment type="caution">
    <text evidence="3">The sequence shown here is derived from an EMBL/GenBank/DDBJ whole genome shotgun (WGS) entry which is preliminary data.</text>
</comment>
<dbReference type="Pfam" id="PF04303">
    <property type="entry name" value="PrpF"/>
    <property type="match status" value="1"/>
</dbReference>
<dbReference type="GO" id="GO:0016853">
    <property type="term" value="F:isomerase activity"/>
    <property type="evidence" value="ECO:0007669"/>
    <property type="project" value="UniProtKB-KW"/>
</dbReference>
<dbReference type="InterPro" id="IPR007400">
    <property type="entry name" value="PrpF-like"/>
</dbReference>
<accession>A0A0F0LHR2</accession>
<comment type="similarity">
    <text evidence="1">Belongs to the PrpF family.</text>
</comment>
<name>A0A0F0LHR2_9MICO</name>
<dbReference type="PANTHER" id="PTHR43709">
    <property type="entry name" value="ACONITATE ISOMERASE-RELATED"/>
    <property type="match status" value="1"/>
</dbReference>
<keyword evidence="2 3" id="KW-0413">Isomerase</keyword>
<evidence type="ECO:0000313" key="3">
    <source>
        <dbReference type="EMBL" id="KJL32752.1"/>
    </source>
</evidence>
<evidence type="ECO:0000313" key="4">
    <source>
        <dbReference type="Proteomes" id="UP000033740"/>
    </source>
</evidence>
<dbReference type="EMBL" id="JYIX01000036">
    <property type="protein sequence ID" value="KJL32752.1"/>
    <property type="molecule type" value="Genomic_DNA"/>
</dbReference>
<protein>
    <submittedName>
        <fullName evidence="3">4-oxalomesaconate tautomerase</fullName>
        <ecNumber evidence="3">5.3.2.8</ecNumber>
    </submittedName>
</protein>
<evidence type="ECO:0000256" key="2">
    <source>
        <dbReference type="ARBA" id="ARBA00023235"/>
    </source>
</evidence>
<gene>
    <name evidence="3" type="primary">galD</name>
    <name evidence="3" type="ORF">RS86_02534</name>
</gene>
<dbReference type="STRING" id="582680.RS86_02534"/>
<dbReference type="PANTHER" id="PTHR43709:SF3">
    <property type="entry name" value="ISOMERASE YBHH-RELATED"/>
    <property type="match status" value="1"/>
</dbReference>
<keyword evidence="4" id="KW-1185">Reference proteome</keyword>
<evidence type="ECO:0000256" key="1">
    <source>
        <dbReference type="ARBA" id="ARBA00007673"/>
    </source>
</evidence>
<reference evidence="3 4" key="1">
    <citation type="submission" date="2015-02" db="EMBL/GenBank/DDBJ databases">
        <title>Draft genome sequences of ten Microbacterium spp. with emphasis on heavy metal contaminated environments.</title>
        <authorList>
            <person name="Corretto E."/>
        </authorList>
    </citation>
    <scope>NUCLEOTIDE SEQUENCE [LARGE SCALE GENOMIC DNA]</scope>
    <source>
        <strain evidence="3 4">ARN176</strain>
    </source>
</reference>
<organism evidence="3 4">
    <name type="scientific">Microbacterium azadirachtae</name>
    <dbReference type="NCBI Taxonomy" id="582680"/>
    <lineage>
        <taxon>Bacteria</taxon>
        <taxon>Bacillati</taxon>
        <taxon>Actinomycetota</taxon>
        <taxon>Actinomycetes</taxon>
        <taxon>Micrococcales</taxon>
        <taxon>Microbacteriaceae</taxon>
        <taxon>Microbacterium</taxon>
    </lineage>
</organism>
<dbReference type="AlphaFoldDB" id="A0A0F0LHR2"/>
<dbReference type="RefSeq" id="WP_045272601.1">
    <property type="nucleotide sequence ID" value="NZ_JYIX01000036.1"/>
</dbReference>
<dbReference type="Gene3D" id="3.10.310.10">
    <property type="entry name" value="Diaminopimelate Epimerase, Chain A, domain 1"/>
    <property type="match status" value="2"/>
</dbReference>